<dbReference type="Pfam" id="PF03816">
    <property type="entry name" value="LytR_cpsA_psr"/>
    <property type="match status" value="1"/>
</dbReference>
<dbReference type="OrthoDB" id="9782542at2"/>
<dbReference type="Gene3D" id="3.40.630.190">
    <property type="entry name" value="LCP protein"/>
    <property type="match status" value="1"/>
</dbReference>
<sequence>MKKLLFYIFLLAFSFQVNAQDTTSTAIAPADYAKPQAVQLNRSAEALGISPKVSAKVKAMPNPPVNMALFAVDRRQAGERANSDVIMVISIDQQSGKIKMSSIMRDTYVNIDGHGMDKINAAYALGGPQLAIKTINQNFDLDIKDYINVDFYSAARIVDALGGVTVNVKQPELSYLNNYLDELAIYEKIPAVHVNSAGLQKLTGRQAVAYTRIRGVGNGDYERTERQRSVLVALFSTLKNSGSQMLPAIASQVLPNLETSMGQMTLFSFAGSVLNSKNKVIDQARFPLDGQSAGKRINNIWYLTADLKATTTSLHNFIYKSIQPAAK</sequence>
<feature type="chain" id="PRO_5002974530" evidence="2">
    <location>
        <begin position="20"/>
        <end position="327"/>
    </location>
</feature>
<evidence type="ECO:0000313" key="5">
    <source>
        <dbReference type="Proteomes" id="UP000000852"/>
    </source>
</evidence>
<dbReference type="KEGG" id="phe:Phep_2102"/>
<dbReference type="AlphaFoldDB" id="C6XX13"/>
<evidence type="ECO:0000256" key="2">
    <source>
        <dbReference type="SAM" id="SignalP"/>
    </source>
</evidence>
<organism evidence="4 5">
    <name type="scientific">Pedobacter heparinus (strain ATCC 13125 / DSM 2366 / CIP 104194 / JCM 7457 / NBRC 12017 / NCIMB 9290 / NRRL B-14731 / HIM 762-3)</name>
    <dbReference type="NCBI Taxonomy" id="485917"/>
    <lineage>
        <taxon>Bacteria</taxon>
        <taxon>Pseudomonadati</taxon>
        <taxon>Bacteroidota</taxon>
        <taxon>Sphingobacteriia</taxon>
        <taxon>Sphingobacteriales</taxon>
        <taxon>Sphingobacteriaceae</taxon>
        <taxon>Pedobacter</taxon>
    </lineage>
</organism>
<reference evidence="4 5" key="1">
    <citation type="journal article" date="2009" name="Stand. Genomic Sci.">
        <title>Complete genome sequence of Pedobacter heparinus type strain (HIM 762-3).</title>
        <authorList>
            <person name="Han C."/>
            <person name="Spring S."/>
            <person name="Lapidus A."/>
            <person name="Del Rio T.G."/>
            <person name="Tice H."/>
            <person name="Copeland A."/>
            <person name="Cheng J.F."/>
            <person name="Lucas S."/>
            <person name="Chen F."/>
            <person name="Nolan M."/>
            <person name="Bruce D."/>
            <person name="Goodwin L."/>
            <person name="Pitluck S."/>
            <person name="Ivanova N."/>
            <person name="Mavromatis K."/>
            <person name="Mikhailova N."/>
            <person name="Pati A."/>
            <person name="Chen A."/>
            <person name="Palaniappan K."/>
            <person name="Land M."/>
            <person name="Hauser L."/>
            <person name="Chang Y.J."/>
            <person name="Jeffries C.C."/>
            <person name="Saunders E."/>
            <person name="Chertkov O."/>
            <person name="Brettin T."/>
            <person name="Goker M."/>
            <person name="Rohde M."/>
            <person name="Bristow J."/>
            <person name="Eisen J.A."/>
            <person name="Markowitz V."/>
            <person name="Hugenholtz P."/>
            <person name="Kyrpides N.C."/>
            <person name="Klenk H.P."/>
            <person name="Detter J.C."/>
        </authorList>
    </citation>
    <scope>NUCLEOTIDE SEQUENCE [LARGE SCALE GENOMIC DNA]</scope>
    <source>
        <strain evidence="5">ATCC 13125 / DSM 2366 / CIP 104194 / JCM 7457 / NBRC 12017 / NCIMB 9290 / NRRL B-14731 / HIM 762-3</strain>
    </source>
</reference>
<evidence type="ECO:0000313" key="4">
    <source>
        <dbReference type="EMBL" id="ACU04307.1"/>
    </source>
</evidence>
<comment type="similarity">
    <text evidence="1">Belongs to the LytR/CpsA/Psr (LCP) family.</text>
</comment>
<dbReference type="EMBL" id="CP001681">
    <property type="protein sequence ID" value="ACU04307.1"/>
    <property type="molecule type" value="Genomic_DNA"/>
</dbReference>
<proteinExistence type="inferred from homology"/>
<dbReference type="NCBIfam" id="TIGR00350">
    <property type="entry name" value="lytR_cpsA_psr"/>
    <property type="match status" value="1"/>
</dbReference>
<dbReference type="PANTHER" id="PTHR33392">
    <property type="entry name" value="POLYISOPRENYL-TEICHOIC ACID--PEPTIDOGLYCAN TEICHOIC ACID TRANSFERASE TAGU"/>
    <property type="match status" value="1"/>
</dbReference>
<protein>
    <submittedName>
        <fullName evidence="4">Cell envelope-related function transcriptional attenuator, LytR/CpsA family</fullName>
    </submittedName>
</protein>
<dbReference type="RefSeq" id="WP_015807920.1">
    <property type="nucleotide sequence ID" value="NC_013061.1"/>
</dbReference>
<feature type="signal peptide" evidence="2">
    <location>
        <begin position="1"/>
        <end position="19"/>
    </location>
</feature>
<name>C6XX13_PEDHD</name>
<dbReference type="HOGENOM" id="CLU_016455_1_3_10"/>
<dbReference type="InterPro" id="IPR004474">
    <property type="entry name" value="LytR_CpsA_psr"/>
</dbReference>
<dbReference type="PANTHER" id="PTHR33392:SF6">
    <property type="entry name" value="POLYISOPRENYL-TEICHOIC ACID--PEPTIDOGLYCAN TEICHOIC ACID TRANSFERASE TAGU"/>
    <property type="match status" value="1"/>
</dbReference>
<dbReference type="STRING" id="485917.Phep_2102"/>
<dbReference type="Proteomes" id="UP000000852">
    <property type="component" value="Chromosome"/>
</dbReference>
<keyword evidence="2" id="KW-0732">Signal</keyword>
<accession>C6XX13</accession>
<dbReference type="eggNOG" id="COG1316">
    <property type="taxonomic scope" value="Bacteria"/>
</dbReference>
<gene>
    <name evidence="4" type="ordered locus">Phep_2102</name>
</gene>
<evidence type="ECO:0000256" key="1">
    <source>
        <dbReference type="ARBA" id="ARBA00006068"/>
    </source>
</evidence>
<keyword evidence="5" id="KW-1185">Reference proteome</keyword>
<dbReference type="InterPro" id="IPR050922">
    <property type="entry name" value="LytR/CpsA/Psr_CW_biosynth"/>
</dbReference>
<evidence type="ECO:0000259" key="3">
    <source>
        <dbReference type="Pfam" id="PF03816"/>
    </source>
</evidence>
<feature type="domain" description="Cell envelope-related transcriptional attenuator" evidence="3">
    <location>
        <begin position="82"/>
        <end position="239"/>
    </location>
</feature>